<dbReference type="NCBIfam" id="TIGR00259">
    <property type="entry name" value="thylakoid_BtpA"/>
    <property type="match status" value="1"/>
</dbReference>
<dbReference type="Gene3D" id="3.20.20.70">
    <property type="entry name" value="Aldolase class I"/>
    <property type="match status" value="1"/>
</dbReference>
<dbReference type="PANTHER" id="PTHR21381">
    <property type="entry name" value="ZGC:162297"/>
    <property type="match status" value="1"/>
</dbReference>
<dbReference type="SUPFAM" id="SSF51366">
    <property type="entry name" value="Ribulose-phoshate binding barrel"/>
    <property type="match status" value="1"/>
</dbReference>
<dbReference type="RefSeq" id="WP_012871864.1">
    <property type="nucleotide sequence ID" value="NC_013523.1"/>
</dbReference>
<name>D1C3K0_SPHTD</name>
<keyword evidence="3" id="KW-1185">Reference proteome</keyword>
<reference evidence="3" key="1">
    <citation type="submission" date="2009-11" db="EMBL/GenBank/DDBJ databases">
        <title>The complete chromosome 1 of Sphaerobacter thermophilus DSM 20745.</title>
        <authorList>
            <person name="Lucas S."/>
            <person name="Copeland A."/>
            <person name="Lapidus A."/>
            <person name="Glavina del Rio T."/>
            <person name="Dalin E."/>
            <person name="Tice H."/>
            <person name="Bruce D."/>
            <person name="Goodwin L."/>
            <person name="Pitluck S."/>
            <person name="Kyrpides N."/>
            <person name="Mavromatis K."/>
            <person name="Ivanova N."/>
            <person name="Mikhailova N."/>
            <person name="LaButti K.M."/>
            <person name="Clum A."/>
            <person name="Sun H.I."/>
            <person name="Brettin T."/>
            <person name="Detter J.C."/>
            <person name="Han C."/>
            <person name="Larimer F."/>
            <person name="Land M."/>
            <person name="Hauser L."/>
            <person name="Markowitz V."/>
            <person name="Cheng J.F."/>
            <person name="Hugenholtz P."/>
            <person name="Woyke T."/>
            <person name="Wu D."/>
            <person name="Steenblock K."/>
            <person name="Schneider S."/>
            <person name="Pukall R."/>
            <person name="Goeker M."/>
            <person name="Klenk H.P."/>
            <person name="Eisen J.A."/>
        </authorList>
    </citation>
    <scope>NUCLEOTIDE SEQUENCE [LARGE SCALE GENOMIC DNA]</scope>
    <source>
        <strain evidence="3">ATCC 49802 / DSM 20745 / S 6022</strain>
    </source>
</reference>
<accession>D1C3K0</accession>
<dbReference type="InterPro" id="IPR013785">
    <property type="entry name" value="Aldolase_TIM"/>
</dbReference>
<organism evidence="2 3">
    <name type="scientific">Sphaerobacter thermophilus (strain ATCC 49802 / DSM 20745 / KCCM 41009 / NCIMB 13125 / S 6022)</name>
    <dbReference type="NCBI Taxonomy" id="479434"/>
    <lineage>
        <taxon>Bacteria</taxon>
        <taxon>Pseudomonadati</taxon>
        <taxon>Thermomicrobiota</taxon>
        <taxon>Thermomicrobia</taxon>
        <taxon>Sphaerobacterales</taxon>
        <taxon>Sphaerobacterineae</taxon>
        <taxon>Sphaerobacteraceae</taxon>
        <taxon>Sphaerobacter</taxon>
    </lineage>
</organism>
<evidence type="ECO:0000256" key="1">
    <source>
        <dbReference type="ARBA" id="ARBA00006007"/>
    </source>
</evidence>
<reference evidence="2 3" key="2">
    <citation type="journal article" date="2010" name="Stand. Genomic Sci.">
        <title>Complete genome sequence of Desulfohalobium retbaense type strain (HR(100)).</title>
        <authorList>
            <person name="Spring S."/>
            <person name="Nolan M."/>
            <person name="Lapidus A."/>
            <person name="Glavina Del Rio T."/>
            <person name="Copeland A."/>
            <person name="Tice H."/>
            <person name="Cheng J.F."/>
            <person name="Lucas S."/>
            <person name="Land M."/>
            <person name="Chen F."/>
            <person name="Bruce D."/>
            <person name="Goodwin L."/>
            <person name="Pitluck S."/>
            <person name="Ivanova N."/>
            <person name="Mavromatis K."/>
            <person name="Mikhailova N."/>
            <person name="Pati A."/>
            <person name="Chen A."/>
            <person name="Palaniappan K."/>
            <person name="Hauser L."/>
            <person name="Chang Y.J."/>
            <person name="Jeffries C.D."/>
            <person name="Munk C."/>
            <person name="Kiss H."/>
            <person name="Chain P."/>
            <person name="Han C."/>
            <person name="Brettin T."/>
            <person name="Detter J.C."/>
            <person name="Schuler E."/>
            <person name="Goker M."/>
            <person name="Rohde M."/>
            <person name="Bristow J."/>
            <person name="Eisen J.A."/>
            <person name="Markowitz V."/>
            <person name="Hugenholtz P."/>
            <person name="Kyrpides N.C."/>
            <person name="Klenk H.P."/>
        </authorList>
    </citation>
    <scope>NUCLEOTIDE SEQUENCE [LARGE SCALE GENOMIC DNA]</scope>
    <source>
        <strain evidence="3">ATCC 49802 / DSM 20745 / S 6022</strain>
    </source>
</reference>
<dbReference type="Pfam" id="PF03437">
    <property type="entry name" value="BtpA"/>
    <property type="match status" value="1"/>
</dbReference>
<dbReference type="eggNOG" id="COG0434">
    <property type="taxonomic scope" value="Bacteria"/>
</dbReference>
<sequence length="260" mass="27322">MTVEWPPRLVGVVHLAPLPGTPRVALSIDEIIERAVADARAYHEGGADALIVENFGDAPFFPERVEPHTIAAMALAVRAVATQVPLPIGVNVLRNDAAAALGIAATAGAKFIRVNVHTGVIATDQGIIEGRAAETLRYRRLLDAPVEIWADVLVKHGVPLGPQTIEEAALDAVERGLADAVIVTGVATGRSADPDDVARVRCVLPETPIYVGSGVNPESIPEFLPVATGVIVGTWAKRDGRVQNPVDPARVARLAEGLGR</sequence>
<dbReference type="InterPro" id="IPR005137">
    <property type="entry name" value="BtpA"/>
</dbReference>
<evidence type="ECO:0000313" key="2">
    <source>
        <dbReference type="EMBL" id="ACZ38817.1"/>
    </source>
</evidence>
<dbReference type="KEGG" id="sti:Sthe_1382"/>
<protein>
    <submittedName>
        <fullName evidence="2">Photosystem I assembly BtpA</fullName>
    </submittedName>
</protein>
<dbReference type="CDD" id="cd04722">
    <property type="entry name" value="TIM_phosphate_binding"/>
    <property type="match status" value="1"/>
</dbReference>
<comment type="similarity">
    <text evidence="1">Belongs to the BtpA family.</text>
</comment>
<dbReference type="HOGENOM" id="CLU_075239_1_0_0"/>
<dbReference type="Proteomes" id="UP000002027">
    <property type="component" value="Chromosome 1"/>
</dbReference>
<gene>
    <name evidence="2" type="ordered locus">Sthe_1382</name>
</gene>
<dbReference type="AlphaFoldDB" id="D1C3K0"/>
<dbReference type="OrthoDB" id="9791357at2"/>
<dbReference type="EMBL" id="CP001823">
    <property type="protein sequence ID" value="ACZ38817.1"/>
    <property type="molecule type" value="Genomic_DNA"/>
</dbReference>
<dbReference type="PANTHER" id="PTHR21381:SF3">
    <property type="entry name" value="SGC REGION PROTEIN SGCQ-RELATED"/>
    <property type="match status" value="1"/>
</dbReference>
<evidence type="ECO:0000313" key="3">
    <source>
        <dbReference type="Proteomes" id="UP000002027"/>
    </source>
</evidence>
<proteinExistence type="inferred from homology"/>
<dbReference type="PIRSF" id="PIRSF005956">
    <property type="entry name" value="BtpA"/>
    <property type="match status" value="1"/>
</dbReference>
<dbReference type="InterPro" id="IPR011060">
    <property type="entry name" value="RibuloseP-bd_barrel"/>
</dbReference>
<dbReference type="STRING" id="479434.Sthe_1382"/>
<dbReference type="InParanoid" id="D1C3K0"/>